<keyword evidence="3" id="KW-1185">Reference proteome</keyword>
<keyword evidence="1" id="KW-0472">Membrane</keyword>
<reference evidence="2" key="1">
    <citation type="submission" date="2020-09" db="EMBL/GenBank/DDBJ databases">
        <title>A novel bacterium of genus Paenibacillus, isolated from South China Sea.</title>
        <authorList>
            <person name="Huang H."/>
            <person name="Mo K."/>
            <person name="Hu Y."/>
        </authorList>
    </citation>
    <scope>NUCLEOTIDE SEQUENCE</scope>
    <source>
        <strain evidence="2">IB182363</strain>
    </source>
</reference>
<name>A0A927CCP0_9BACL</name>
<dbReference type="Proteomes" id="UP000639396">
    <property type="component" value="Unassembled WGS sequence"/>
</dbReference>
<evidence type="ECO:0000313" key="2">
    <source>
        <dbReference type="EMBL" id="MBD2864248.1"/>
    </source>
</evidence>
<gene>
    <name evidence="2" type="ORF">IDH45_19885</name>
</gene>
<evidence type="ECO:0000256" key="1">
    <source>
        <dbReference type="SAM" id="Phobius"/>
    </source>
</evidence>
<feature type="transmembrane region" description="Helical" evidence="1">
    <location>
        <begin position="61"/>
        <end position="91"/>
    </location>
</feature>
<protein>
    <submittedName>
        <fullName evidence="2">DUF4956 domain-containing protein</fullName>
    </submittedName>
</protein>
<keyword evidence="1" id="KW-0812">Transmembrane</keyword>
<dbReference type="AlphaFoldDB" id="A0A927CCP0"/>
<sequence>MAVGDSTNFQDLFKKSVLHLEAFRNVSYIDVIIGLAVAFGLGLFIFYIYRKTFRGVVYSYNYNVTFVLMTMLTALIIMTISTNIVLSLGMVGALSIVRFRTAVKDPLDTIYMFWAVSAGIATGAKLYPVAIIGSAAVGLAMIWLSRRKVREQPYLLIIRHSESATDSVREHIRKLNYHLKSKTVRKDFTELTLELRLRDDNTAFVSELSDVEGVVDVALINYTGDYAQ</sequence>
<organism evidence="2 3">
    <name type="scientific">Paenibacillus oceani</name>
    <dbReference type="NCBI Taxonomy" id="2772510"/>
    <lineage>
        <taxon>Bacteria</taxon>
        <taxon>Bacillati</taxon>
        <taxon>Bacillota</taxon>
        <taxon>Bacilli</taxon>
        <taxon>Bacillales</taxon>
        <taxon>Paenibacillaceae</taxon>
        <taxon>Paenibacillus</taxon>
    </lineage>
</organism>
<comment type="caution">
    <text evidence="2">The sequence shown here is derived from an EMBL/GenBank/DDBJ whole genome shotgun (WGS) entry which is preliminary data.</text>
</comment>
<evidence type="ECO:0000313" key="3">
    <source>
        <dbReference type="Proteomes" id="UP000639396"/>
    </source>
</evidence>
<accession>A0A927CCP0</accession>
<dbReference type="InterPro" id="IPR032531">
    <property type="entry name" value="DUF4956"/>
</dbReference>
<keyword evidence="1" id="KW-1133">Transmembrane helix</keyword>
<dbReference type="Pfam" id="PF16316">
    <property type="entry name" value="DUF4956"/>
    <property type="match status" value="1"/>
</dbReference>
<proteinExistence type="predicted"/>
<feature type="transmembrane region" description="Helical" evidence="1">
    <location>
        <begin position="111"/>
        <end position="144"/>
    </location>
</feature>
<dbReference type="EMBL" id="JACXJA010000028">
    <property type="protein sequence ID" value="MBD2864248.1"/>
    <property type="molecule type" value="Genomic_DNA"/>
</dbReference>
<feature type="transmembrane region" description="Helical" evidence="1">
    <location>
        <begin position="26"/>
        <end position="49"/>
    </location>
</feature>